<comment type="subcellular location">
    <subcellularLocation>
        <location evidence="3">Nucleus</location>
        <location evidence="3">PML body</location>
    </subcellularLocation>
</comment>
<evidence type="ECO:0000313" key="12">
    <source>
        <dbReference type="EMBL" id="KNC49361.1"/>
    </source>
</evidence>
<dbReference type="GO" id="GO:0003697">
    <property type="term" value="F:single-stranded DNA binding"/>
    <property type="evidence" value="ECO:0007669"/>
    <property type="project" value="TreeGrafter"/>
</dbReference>
<evidence type="ECO:0000256" key="8">
    <source>
        <dbReference type="ARBA" id="ARBA00022842"/>
    </source>
</evidence>
<evidence type="ECO:0000256" key="6">
    <source>
        <dbReference type="ARBA" id="ARBA00022763"/>
    </source>
</evidence>
<dbReference type="GeneID" id="25564788"/>
<proteinExistence type="predicted"/>
<dbReference type="InterPro" id="IPR036691">
    <property type="entry name" value="Endo/exonu/phosph_ase_sf"/>
</dbReference>
<dbReference type="PANTHER" id="PTHR15822:SF4">
    <property type="entry name" value="TYROSYL-DNA PHOSPHODIESTERASE 2"/>
    <property type="match status" value="1"/>
</dbReference>
<keyword evidence="4" id="KW-0540">Nuclease</keyword>
<dbReference type="GO" id="GO:0006302">
    <property type="term" value="P:double-strand break repair"/>
    <property type="evidence" value="ECO:0007669"/>
    <property type="project" value="TreeGrafter"/>
</dbReference>
<reference evidence="12 13" key="1">
    <citation type="submission" date="2010-05" db="EMBL/GenBank/DDBJ databases">
        <title>The Genome Sequence of Thecamonas trahens ATCC 50062.</title>
        <authorList>
            <consortium name="The Broad Institute Genome Sequencing Platform"/>
            <person name="Russ C."/>
            <person name="Cuomo C."/>
            <person name="Shea T."/>
            <person name="Young S.K."/>
            <person name="Zeng Q."/>
            <person name="Koehrsen M."/>
            <person name="Haas B."/>
            <person name="Borodovsky M."/>
            <person name="Guigo R."/>
            <person name="Alvarado L."/>
            <person name="Berlin A."/>
            <person name="Bochicchio J."/>
            <person name="Borenstein D."/>
            <person name="Chapman S."/>
            <person name="Chen Z."/>
            <person name="Freedman E."/>
            <person name="Gellesch M."/>
            <person name="Goldberg J."/>
            <person name="Griggs A."/>
            <person name="Gujja S."/>
            <person name="Heilman E."/>
            <person name="Heiman D."/>
            <person name="Hepburn T."/>
            <person name="Howarth C."/>
            <person name="Jen D."/>
            <person name="Larson L."/>
            <person name="Mehta T."/>
            <person name="Park D."/>
            <person name="Pearson M."/>
            <person name="Roberts A."/>
            <person name="Saif S."/>
            <person name="Shenoy N."/>
            <person name="Sisk P."/>
            <person name="Stolte C."/>
            <person name="Sykes S."/>
            <person name="Thomson T."/>
            <person name="Walk T."/>
            <person name="White J."/>
            <person name="Yandava C."/>
            <person name="Burger G."/>
            <person name="Gray M.W."/>
            <person name="Holland P.W.H."/>
            <person name="King N."/>
            <person name="Lang F.B.F."/>
            <person name="Roger A.J."/>
            <person name="Ruiz-Trillo I."/>
            <person name="Lander E."/>
            <person name="Nusbaum C."/>
        </authorList>
    </citation>
    <scope>NUCLEOTIDE SEQUENCE [LARGE SCALE GENOMIC DNA]</scope>
    <source>
        <strain evidence="12 13">ATCC 50062</strain>
    </source>
</reference>
<evidence type="ECO:0000256" key="9">
    <source>
        <dbReference type="ARBA" id="ARBA00023204"/>
    </source>
</evidence>
<dbReference type="RefSeq" id="XP_013757786.1">
    <property type="nucleotide sequence ID" value="XM_013902332.1"/>
</dbReference>
<keyword evidence="7" id="KW-0378">Hydrolase</keyword>
<dbReference type="InterPro" id="IPR051547">
    <property type="entry name" value="TDP2-like"/>
</dbReference>
<comment type="cofactor">
    <cofactor evidence="2">
        <name>Mg(2+)</name>
        <dbReference type="ChEBI" id="CHEBI:18420"/>
    </cofactor>
</comment>
<dbReference type="EMBL" id="GL349455">
    <property type="protein sequence ID" value="KNC49361.1"/>
    <property type="molecule type" value="Genomic_DNA"/>
</dbReference>
<keyword evidence="12" id="KW-0255">Endonuclease</keyword>
<sequence>MDSHPEEAPFHAQLMDVESLLAQLARPHALRSTTTRVTTRAGEVLVEERDAEGVVTTTRVGSTSLASLSLRFGFSWHGHSERWVEQQQERDDDGCLDEAGACRRLLRIVTYNVWFAERDQLARAEVAMGELECLDADLICLQEVTQPFLDLLLEQDFVREQYVVTDGRGSSIVPYGVVMLVKAEVGLQSLEFIPLPSNMGRRALAVKTVAPAAFVVTAHLESKNSPEYRAAQAAAIAAYLADEGSCAAIHVFAGDTNVMARSEENAALCSALAPLVDTYDAAGATFSSTIHPPEPPRRIDRIFVSPEHAGAVVSLELVGAAAELGLTASDHLGLVLDLEVVNGGPSRS</sequence>
<accession>A0A0L0DB72</accession>
<keyword evidence="10" id="KW-0539">Nucleus</keyword>
<evidence type="ECO:0000313" key="13">
    <source>
        <dbReference type="Proteomes" id="UP000054408"/>
    </source>
</evidence>
<dbReference type="GO" id="GO:0046872">
    <property type="term" value="F:metal ion binding"/>
    <property type="evidence" value="ECO:0007669"/>
    <property type="project" value="UniProtKB-KW"/>
</dbReference>
<evidence type="ECO:0000259" key="11">
    <source>
        <dbReference type="Pfam" id="PF03372"/>
    </source>
</evidence>
<evidence type="ECO:0000256" key="5">
    <source>
        <dbReference type="ARBA" id="ARBA00022723"/>
    </source>
</evidence>
<evidence type="ECO:0000256" key="10">
    <source>
        <dbReference type="ARBA" id="ARBA00023242"/>
    </source>
</evidence>
<evidence type="ECO:0000256" key="4">
    <source>
        <dbReference type="ARBA" id="ARBA00022722"/>
    </source>
</evidence>
<evidence type="ECO:0000256" key="3">
    <source>
        <dbReference type="ARBA" id="ARBA00004322"/>
    </source>
</evidence>
<dbReference type="STRING" id="461836.A0A0L0DB72"/>
<dbReference type="eggNOG" id="KOG2756">
    <property type="taxonomic scope" value="Eukaryota"/>
</dbReference>
<dbReference type="InterPro" id="IPR005135">
    <property type="entry name" value="Endo/exonuclease/phosphatase"/>
</dbReference>
<dbReference type="Proteomes" id="UP000054408">
    <property type="component" value="Unassembled WGS sequence"/>
</dbReference>
<keyword evidence="5" id="KW-0479">Metal-binding</keyword>
<protein>
    <submittedName>
        <fullName evidence="12">Endonuclease/Exonuclease/phosphatase</fullName>
    </submittedName>
</protein>
<dbReference type="PANTHER" id="PTHR15822">
    <property type="entry name" value="TRAF AND TNF RECEPTOR-ASSOCIATED PROTEIN"/>
    <property type="match status" value="1"/>
</dbReference>
<keyword evidence="13" id="KW-1185">Reference proteome</keyword>
<dbReference type="GO" id="GO:0005737">
    <property type="term" value="C:cytoplasm"/>
    <property type="evidence" value="ECO:0007669"/>
    <property type="project" value="TreeGrafter"/>
</dbReference>
<dbReference type="GO" id="GO:0004527">
    <property type="term" value="F:exonuclease activity"/>
    <property type="evidence" value="ECO:0007669"/>
    <property type="project" value="UniProtKB-KW"/>
</dbReference>
<dbReference type="Pfam" id="PF03372">
    <property type="entry name" value="Exo_endo_phos"/>
    <property type="match status" value="1"/>
</dbReference>
<organism evidence="12 13">
    <name type="scientific">Thecamonas trahens ATCC 50062</name>
    <dbReference type="NCBI Taxonomy" id="461836"/>
    <lineage>
        <taxon>Eukaryota</taxon>
        <taxon>Apusozoa</taxon>
        <taxon>Apusomonadida</taxon>
        <taxon>Apusomonadidae</taxon>
        <taxon>Thecamonas</taxon>
    </lineage>
</organism>
<keyword evidence="12" id="KW-0269">Exonuclease</keyword>
<dbReference type="SUPFAM" id="SSF56219">
    <property type="entry name" value="DNase I-like"/>
    <property type="match status" value="1"/>
</dbReference>
<name>A0A0L0DB72_THETB</name>
<keyword evidence="9" id="KW-0234">DNA repair</keyword>
<evidence type="ECO:0000256" key="2">
    <source>
        <dbReference type="ARBA" id="ARBA00001946"/>
    </source>
</evidence>
<dbReference type="Gene3D" id="3.60.10.10">
    <property type="entry name" value="Endonuclease/exonuclease/phosphatase"/>
    <property type="match status" value="1"/>
</dbReference>
<dbReference type="OMA" id="WRPDKIL"/>
<feature type="domain" description="Endonuclease/exonuclease/phosphatase" evidence="11">
    <location>
        <begin position="109"/>
        <end position="331"/>
    </location>
</feature>
<dbReference type="OrthoDB" id="9975959at2759"/>
<dbReference type="GO" id="GO:0070260">
    <property type="term" value="F:5'-tyrosyl-DNA phosphodiesterase activity"/>
    <property type="evidence" value="ECO:0007669"/>
    <property type="project" value="TreeGrafter"/>
</dbReference>
<gene>
    <name evidence="12" type="ORF">AMSG_05359</name>
</gene>
<comment type="cofactor">
    <cofactor evidence="1">
        <name>Mn(2+)</name>
        <dbReference type="ChEBI" id="CHEBI:29035"/>
    </cofactor>
</comment>
<evidence type="ECO:0000256" key="7">
    <source>
        <dbReference type="ARBA" id="ARBA00022801"/>
    </source>
</evidence>
<dbReference type="AlphaFoldDB" id="A0A0L0DB72"/>
<keyword evidence="8" id="KW-0460">Magnesium</keyword>
<keyword evidence="6" id="KW-0227">DNA damage</keyword>
<evidence type="ECO:0000256" key="1">
    <source>
        <dbReference type="ARBA" id="ARBA00001936"/>
    </source>
</evidence>
<dbReference type="GO" id="GO:0004519">
    <property type="term" value="F:endonuclease activity"/>
    <property type="evidence" value="ECO:0007669"/>
    <property type="project" value="UniProtKB-KW"/>
</dbReference>